<accession>A0ABR6APG6</accession>
<gene>
    <name evidence="2" type="ORF">FHW20_002285</name>
</gene>
<name>A0ABR6APG6_9HYPH</name>
<organism evidence="2 3">
    <name type="scientific">Brucella intermedia</name>
    <dbReference type="NCBI Taxonomy" id="94625"/>
    <lineage>
        <taxon>Bacteria</taxon>
        <taxon>Pseudomonadati</taxon>
        <taxon>Pseudomonadota</taxon>
        <taxon>Alphaproteobacteria</taxon>
        <taxon>Hyphomicrobiales</taxon>
        <taxon>Brucellaceae</taxon>
        <taxon>Brucella/Ochrobactrum group</taxon>
        <taxon>Brucella</taxon>
    </lineage>
</organism>
<evidence type="ECO:0000313" key="2">
    <source>
        <dbReference type="EMBL" id="MBA8851350.1"/>
    </source>
</evidence>
<dbReference type="Proteomes" id="UP000578622">
    <property type="component" value="Unassembled WGS sequence"/>
</dbReference>
<evidence type="ECO:0000256" key="1">
    <source>
        <dbReference type="SAM" id="SignalP"/>
    </source>
</evidence>
<comment type="caution">
    <text evidence="2">The sequence shown here is derived from an EMBL/GenBank/DDBJ whole genome shotgun (WGS) entry which is preliminary data.</text>
</comment>
<evidence type="ECO:0000313" key="3">
    <source>
        <dbReference type="Proteomes" id="UP000578622"/>
    </source>
</evidence>
<protein>
    <recommendedName>
        <fullName evidence="4">Lipoprotein</fullName>
    </recommendedName>
</protein>
<dbReference type="EMBL" id="JACGXG010000002">
    <property type="protein sequence ID" value="MBA8851350.1"/>
    <property type="molecule type" value="Genomic_DNA"/>
</dbReference>
<feature type="signal peptide" evidence="1">
    <location>
        <begin position="1"/>
        <end position="21"/>
    </location>
</feature>
<keyword evidence="3" id="KW-1185">Reference proteome</keyword>
<dbReference type="PROSITE" id="PS51257">
    <property type="entry name" value="PROKAR_LIPOPROTEIN"/>
    <property type="match status" value="1"/>
</dbReference>
<sequence>MKRRWLLLFGALALAGCETTASPQFVAGHYYMTGDSACKKFVWRNGVPAIGCFNEKGQKTEIRRPMTDQQLYVYQSNQAIAAQQNAAMSAQIAANNAALNAQTAAAYNRSSNNFGVQPIAPPGGYQVRCLSNGFYTNCR</sequence>
<proteinExistence type="predicted"/>
<feature type="chain" id="PRO_5045085106" description="Lipoprotein" evidence="1">
    <location>
        <begin position="22"/>
        <end position="139"/>
    </location>
</feature>
<dbReference type="RefSeq" id="WP_182511763.1">
    <property type="nucleotide sequence ID" value="NZ_JACGXG010000002.1"/>
</dbReference>
<evidence type="ECO:0008006" key="4">
    <source>
        <dbReference type="Google" id="ProtNLM"/>
    </source>
</evidence>
<reference evidence="2 3" key="1">
    <citation type="submission" date="2020-07" db="EMBL/GenBank/DDBJ databases">
        <title>Genomic Encyclopedia of Type Strains, Phase IV (KMG-V): Genome sequencing to study the core and pangenomes of soil and plant-associated prokaryotes.</title>
        <authorList>
            <person name="Whitman W."/>
        </authorList>
    </citation>
    <scope>NUCLEOTIDE SEQUENCE [LARGE SCALE GENOMIC DNA]</scope>
    <source>
        <strain evidence="2 3">RH4WT92</strain>
    </source>
</reference>
<keyword evidence="1" id="KW-0732">Signal</keyword>